<dbReference type="EMBL" id="QGNW01000016">
    <property type="protein sequence ID" value="RVX16219.1"/>
    <property type="molecule type" value="Genomic_DNA"/>
</dbReference>
<comment type="caution">
    <text evidence="1">The sequence shown here is derived from an EMBL/GenBank/DDBJ whole genome shotgun (WGS) entry which is preliminary data.</text>
</comment>
<accession>A0A438K4U8</accession>
<sequence>MGQNFGEEWGEIFSGNNAFSGEFLLLCNPVVLGGAAMGLCSGEAGEKGSGGVGLSEKEGSARLVGCKLVCEVVQAQGNLGLEYEGPAIISSSRMGWALKERETSGPKACWEEGQPSIGVERASCDDPSNILWDGLSCVDSRPKSVWKEGQTSVGAIWASNPQRAFFG</sequence>
<evidence type="ECO:0000313" key="1">
    <source>
        <dbReference type="EMBL" id="RVX16219.1"/>
    </source>
</evidence>
<reference evidence="1 2" key="1">
    <citation type="journal article" date="2018" name="PLoS Genet.">
        <title>Population sequencing reveals clonal diversity and ancestral inbreeding in the grapevine cultivar Chardonnay.</title>
        <authorList>
            <person name="Roach M.J."/>
            <person name="Johnson D.L."/>
            <person name="Bohlmann J."/>
            <person name="van Vuuren H.J."/>
            <person name="Jones S.J."/>
            <person name="Pretorius I.S."/>
            <person name="Schmidt S.A."/>
            <person name="Borneman A.R."/>
        </authorList>
    </citation>
    <scope>NUCLEOTIDE SEQUENCE [LARGE SCALE GENOMIC DNA]</scope>
    <source>
        <strain evidence="2">cv. Chardonnay</strain>
        <tissue evidence="1">Leaf</tissue>
    </source>
</reference>
<protein>
    <submittedName>
        <fullName evidence="1">Uncharacterized protein</fullName>
    </submittedName>
</protein>
<name>A0A438K4U8_VITVI</name>
<dbReference type="Proteomes" id="UP000288805">
    <property type="component" value="Unassembled WGS sequence"/>
</dbReference>
<evidence type="ECO:0000313" key="2">
    <source>
        <dbReference type="Proteomes" id="UP000288805"/>
    </source>
</evidence>
<gene>
    <name evidence="1" type="ORF">CK203_014335</name>
</gene>
<proteinExistence type="predicted"/>
<dbReference type="AlphaFoldDB" id="A0A438K4U8"/>
<organism evidence="1 2">
    <name type="scientific">Vitis vinifera</name>
    <name type="common">Grape</name>
    <dbReference type="NCBI Taxonomy" id="29760"/>
    <lineage>
        <taxon>Eukaryota</taxon>
        <taxon>Viridiplantae</taxon>
        <taxon>Streptophyta</taxon>
        <taxon>Embryophyta</taxon>
        <taxon>Tracheophyta</taxon>
        <taxon>Spermatophyta</taxon>
        <taxon>Magnoliopsida</taxon>
        <taxon>eudicotyledons</taxon>
        <taxon>Gunneridae</taxon>
        <taxon>Pentapetalae</taxon>
        <taxon>rosids</taxon>
        <taxon>Vitales</taxon>
        <taxon>Vitaceae</taxon>
        <taxon>Viteae</taxon>
        <taxon>Vitis</taxon>
    </lineage>
</organism>